<evidence type="ECO:0000259" key="1">
    <source>
        <dbReference type="Pfam" id="PF00021"/>
    </source>
</evidence>
<name>A0AAV6YD01_ENGPU</name>
<dbReference type="Pfam" id="PF00021">
    <property type="entry name" value="UPAR_LY6"/>
    <property type="match status" value="1"/>
</dbReference>
<feature type="non-terminal residue" evidence="2">
    <location>
        <position position="1"/>
    </location>
</feature>
<dbReference type="SUPFAM" id="SSF57302">
    <property type="entry name" value="Snake toxin-like"/>
    <property type="match status" value="1"/>
</dbReference>
<feature type="domain" description="UPAR/Ly6" evidence="1">
    <location>
        <begin position="4"/>
        <end position="84"/>
    </location>
</feature>
<evidence type="ECO:0000313" key="2">
    <source>
        <dbReference type="EMBL" id="KAG8535207.1"/>
    </source>
</evidence>
<accession>A0AAV6YD01</accession>
<keyword evidence="3" id="KW-1185">Reference proteome</keyword>
<dbReference type="InterPro" id="IPR045860">
    <property type="entry name" value="Snake_toxin-like_sf"/>
</dbReference>
<dbReference type="InterPro" id="IPR016054">
    <property type="entry name" value="LY6_UPA_recep-like"/>
</dbReference>
<gene>
    <name evidence="2" type="ORF">GDO81_029186</name>
</gene>
<reference evidence="2" key="1">
    <citation type="thesis" date="2020" institute="ProQuest LLC" country="789 East Eisenhower Parkway, Ann Arbor, MI, USA">
        <title>Comparative Genomics and Chromosome Evolution.</title>
        <authorList>
            <person name="Mudd A.B."/>
        </authorList>
    </citation>
    <scope>NUCLEOTIDE SEQUENCE</scope>
    <source>
        <strain evidence="2">237g6f4</strain>
        <tissue evidence="2">Blood</tissue>
    </source>
</reference>
<evidence type="ECO:0000313" key="3">
    <source>
        <dbReference type="Proteomes" id="UP000824782"/>
    </source>
</evidence>
<organism evidence="2 3">
    <name type="scientific">Engystomops pustulosus</name>
    <name type="common">Tungara frog</name>
    <name type="synonym">Physalaemus pustulosus</name>
    <dbReference type="NCBI Taxonomy" id="76066"/>
    <lineage>
        <taxon>Eukaryota</taxon>
        <taxon>Metazoa</taxon>
        <taxon>Chordata</taxon>
        <taxon>Craniata</taxon>
        <taxon>Vertebrata</taxon>
        <taxon>Euteleostomi</taxon>
        <taxon>Amphibia</taxon>
        <taxon>Batrachia</taxon>
        <taxon>Anura</taxon>
        <taxon>Neobatrachia</taxon>
        <taxon>Hyloidea</taxon>
        <taxon>Leptodactylidae</taxon>
        <taxon>Leiuperinae</taxon>
        <taxon>Engystomops</taxon>
    </lineage>
</organism>
<dbReference type="AlphaFoldDB" id="A0AAV6YD01"/>
<comment type="caution">
    <text evidence="2">The sequence shown here is derived from an EMBL/GenBank/DDBJ whole genome shotgun (WGS) entry which is preliminary data.</text>
</comment>
<sequence>ALSCLCYSCVSNSTTTCDHVTQIECPGGKCMTTAQFFYNGVNSYYGFEKGCAKEEMCGQEGRSTGVNIKYQSSSRCCKGNFCNGDDEYERKYD</sequence>
<proteinExistence type="predicted"/>
<protein>
    <recommendedName>
        <fullName evidence="1">UPAR/Ly6 domain-containing protein</fullName>
    </recommendedName>
</protein>
<dbReference type="CDD" id="cd00117">
    <property type="entry name" value="TFP"/>
    <property type="match status" value="1"/>
</dbReference>
<dbReference type="EMBL" id="WNYA01075010">
    <property type="protein sequence ID" value="KAG8535207.1"/>
    <property type="molecule type" value="Genomic_DNA"/>
</dbReference>
<dbReference type="Gene3D" id="2.10.60.10">
    <property type="entry name" value="CD59"/>
    <property type="match status" value="1"/>
</dbReference>
<dbReference type="Proteomes" id="UP000824782">
    <property type="component" value="Unassembled WGS sequence"/>
</dbReference>